<dbReference type="SUPFAM" id="SSF50199">
    <property type="entry name" value="Staphylococcal nuclease"/>
    <property type="match status" value="1"/>
</dbReference>
<evidence type="ECO:0000256" key="1">
    <source>
        <dbReference type="SAM" id="MobiDB-lite"/>
    </source>
</evidence>
<dbReference type="Gene3D" id="2.40.50.90">
    <property type="match status" value="1"/>
</dbReference>
<dbReference type="EMBL" id="LYBW01000056">
    <property type="protein sequence ID" value="ODR91294.1"/>
    <property type="molecule type" value="Genomic_DNA"/>
</dbReference>
<evidence type="ECO:0000256" key="2">
    <source>
        <dbReference type="SAM" id="Phobius"/>
    </source>
</evidence>
<dbReference type="PROSITE" id="PS50830">
    <property type="entry name" value="TNASE_3"/>
    <property type="match status" value="1"/>
</dbReference>
<keyword evidence="5" id="KW-1185">Reference proteome</keyword>
<organism evidence="4 5">
    <name type="scientific">Sinorhizobium alkalisoli</name>
    <dbReference type="NCBI Taxonomy" id="1752398"/>
    <lineage>
        <taxon>Bacteria</taxon>
        <taxon>Pseudomonadati</taxon>
        <taxon>Pseudomonadota</taxon>
        <taxon>Alphaproteobacteria</taxon>
        <taxon>Hyphomicrobiales</taxon>
        <taxon>Rhizobiaceae</taxon>
        <taxon>Sinorhizobium/Ensifer group</taxon>
        <taxon>Sinorhizobium</taxon>
    </lineage>
</organism>
<keyword evidence="2" id="KW-0812">Transmembrane</keyword>
<name>A0A1E3VCK5_9HYPH</name>
<keyword evidence="2" id="KW-1133">Transmembrane helix</keyword>
<accession>A0A1E3VCK5</accession>
<comment type="caution">
    <text evidence="4">The sequence shown here is derived from an EMBL/GenBank/DDBJ whole genome shotgun (WGS) entry which is preliminary data.</text>
</comment>
<protein>
    <submittedName>
        <fullName evidence="4">Exopolysaccharide biosynthesis protein</fullName>
    </submittedName>
</protein>
<reference evidence="5" key="1">
    <citation type="submission" date="2016-05" db="EMBL/GenBank/DDBJ databases">
        <authorList>
            <person name="Li Y."/>
        </authorList>
    </citation>
    <scope>NUCLEOTIDE SEQUENCE [LARGE SCALE GENOMIC DNA]</scope>
    <source>
        <strain evidence="5">YIC4027</strain>
    </source>
</reference>
<dbReference type="AlphaFoldDB" id="A0A1E3VCK5"/>
<dbReference type="OrthoDB" id="9805504at2"/>
<dbReference type="STRING" id="1752398.A8M32_10870"/>
<dbReference type="PANTHER" id="PTHR12302:SF26">
    <property type="entry name" value="BLR1266 PROTEIN"/>
    <property type="match status" value="1"/>
</dbReference>
<sequence length="270" mass="29528">MKDSKTIVACLRSPPRPAEDGDESMGRGGACLRTGRGRFGAVGGPRRNRGRRFDLGRSASGRAGRSRDPQGRGSLIGGWLFLLVLSIGAYFASRLPPPEKPVTGELHGAAAASDGDSLRLAGRRVRIEGIDAPEIGQSCRRGKDDWDCGAEARRQLASLVDATTTRCRLHGRDRYGRDLGICESGGRDIGRAMVLSGHAVSYGLYRAEEEAARERRAGLWSGDFVRPQEWRRTNGRPAETPHRADDWLELIARWIENEVRTVAERIIGDG</sequence>
<evidence type="ECO:0000259" key="3">
    <source>
        <dbReference type="PROSITE" id="PS50830"/>
    </source>
</evidence>
<dbReference type="Proteomes" id="UP000094342">
    <property type="component" value="Unassembled WGS sequence"/>
</dbReference>
<evidence type="ECO:0000313" key="4">
    <source>
        <dbReference type="EMBL" id="ODR91294.1"/>
    </source>
</evidence>
<feature type="transmembrane region" description="Helical" evidence="2">
    <location>
        <begin position="75"/>
        <end position="93"/>
    </location>
</feature>
<dbReference type="SMART" id="SM00318">
    <property type="entry name" value="SNc"/>
    <property type="match status" value="1"/>
</dbReference>
<proteinExistence type="predicted"/>
<gene>
    <name evidence="4" type="ORF">A8M32_10870</name>
</gene>
<dbReference type="Pfam" id="PF00565">
    <property type="entry name" value="SNase"/>
    <property type="match status" value="1"/>
</dbReference>
<feature type="domain" description="TNase-like" evidence="3">
    <location>
        <begin position="114"/>
        <end position="222"/>
    </location>
</feature>
<dbReference type="InterPro" id="IPR016071">
    <property type="entry name" value="Staphylococal_nuclease_OB-fold"/>
</dbReference>
<evidence type="ECO:0000313" key="5">
    <source>
        <dbReference type="Proteomes" id="UP000094342"/>
    </source>
</evidence>
<dbReference type="PANTHER" id="PTHR12302">
    <property type="entry name" value="EBNA2 BINDING PROTEIN P100"/>
    <property type="match status" value="1"/>
</dbReference>
<keyword evidence="2" id="KW-0472">Membrane</keyword>
<dbReference type="InterPro" id="IPR035437">
    <property type="entry name" value="SNase_OB-fold_sf"/>
</dbReference>
<feature type="region of interest" description="Disordered" evidence="1">
    <location>
        <begin position="1"/>
        <end position="70"/>
    </location>
</feature>